<dbReference type="EMBL" id="JAQMHB010000001">
    <property type="protein sequence ID" value="MDS9993735.1"/>
    <property type="molecule type" value="Genomic_DNA"/>
</dbReference>
<comment type="caution">
    <text evidence="2">The sequence shown here is derived from an EMBL/GenBank/DDBJ whole genome shotgun (WGS) entry which is preliminary data.</text>
</comment>
<gene>
    <name evidence="2" type="ORF">PNQ69_13225</name>
</gene>
<protein>
    <submittedName>
        <fullName evidence="2">DUF808 family protein</fullName>
    </submittedName>
</protein>
<dbReference type="PANTHER" id="PTHR30503">
    <property type="entry name" value="INNER MEMBRANE PROTEIN YEDI"/>
    <property type="match status" value="1"/>
</dbReference>
<keyword evidence="1" id="KW-1133">Transmembrane helix</keyword>
<dbReference type="Proteomes" id="UP001260534">
    <property type="component" value="Unassembled WGS sequence"/>
</dbReference>
<feature type="transmembrane region" description="Helical" evidence="1">
    <location>
        <begin position="210"/>
        <end position="233"/>
    </location>
</feature>
<evidence type="ECO:0000256" key="1">
    <source>
        <dbReference type="SAM" id="Phobius"/>
    </source>
</evidence>
<dbReference type="PANTHER" id="PTHR30503:SF3">
    <property type="entry name" value="INNER MEMBRANE PROTEIN YEDI"/>
    <property type="match status" value="1"/>
</dbReference>
<keyword evidence="3" id="KW-1185">Reference proteome</keyword>
<evidence type="ECO:0000313" key="2">
    <source>
        <dbReference type="EMBL" id="MDS9993735.1"/>
    </source>
</evidence>
<sequence length="248" mass="25581">MARTSLFSLFGALASTLDEAAHRAPAQARAVAAAPIGRAWWLLGRAFRNALLGKLVLVPVLLAIYALLPPPSLFGSDDGGMSQLTLGLLCLCGMYQSYESLEWLARSWRRPAADPGAEDDARIAGLLKGAMRTDVVVSIQCIAVTGLLLSSAPFAIRALGVALVAAALTLAMYAPIAAIVLLADLGLRVHGTGGRIAAPGRVLLALAPRLLRGLALLAVAVSLVFGAASAVYAGHALLFPSPSQGVID</sequence>
<name>A0ABU2I6G2_9XANT</name>
<dbReference type="InterPro" id="IPR008526">
    <property type="entry name" value="YedI"/>
</dbReference>
<feature type="transmembrane region" description="Helical" evidence="1">
    <location>
        <begin position="49"/>
        <end position="68"/>
    </location>
</feature>
<reference evidence="2 3" key="1">
    <citation type="submission" date="2023-01" db="EMBL/GenBank/DDBJ databases">
        <title>Xanthomonas hawaiianensis sp. nov. isolated from Araceae family in Hawaii.</title>
        <authorList>
            <person name="Chunag S.-C."/>
            <person name="Dobhal S."/>
            <person name="Alvarez A."/>
            <person name="Arif M."/>
        </authorList>
    </citation>
    <scope>NUCLEOTIDE SEQUENCE [LARGE SCALE GENOMIC DNA]</scope>
    <source>
        <strain evidence="2 3">A2111</strain>
    </source>
</reference>
<evidence type="ECO:0000313" key="3">
    <source>
        <dbReference type="Proteomes" id="UP001260534"/>
    </source>
</evidence>
<accession>A0ABU2I6G2</accession>
<feature type="transmembrane region" description="Helical" evidence="1">
    <location>
        <begin position="162"/>
        <end position="189"/>
    </location>
</feature>
<organism evidence="2 3">
    <name type="scientific">Xanthomonas hawaiiensis</name>
    <dbReference type="NCBI Taxonomy" id="3003247"/>
    <lineage>
        <taxon>Bacteria</taxon>
        <taxon>Pseudomonadati</taxon>
        <taxon>Pseudomonadota</taxon>
        <taxon>Gammaproteobacteria</taxon>
        <taxon>Lysobacterales</taxon>
        <taxon>Lysobacteraceae</taxon>
        <taxon>Xanthomonas</taxon>
    </lineage>
</organism>
<dbReference type="RefSeq" id="WP_209032225.1">
    <property type="nucleotide sequence ID" value="NZ_CP115873.1"/>
</dbReference>
<dbReference type="Pfam" id="PF05661">
    <property type="entry name" value="DUF808"/>
    <property type="match status" value="1"/>
</dbReference>
<proteinExistence type="predicted"/>
<feature type="transmembrane region" description="Helical" evidence="1">
    <location>
        <begin position="135"/>
        <end position="156"/>
    </location>
</feature>
<keyword evidence="1" id="KW-0472">Membrane</keyword>
<keyword evidence="1" id="KW-0812">Transmembrane</keyword>